<feature type="compositionally biased region" description="Basic and acidic residues" evidence="2">
    <location>
        <begin position="196"/>
        <end position="209"/>
    </location>
</feature>
<evidence type="ECO:0000313" key="3">
    <source>
        <dbReference type="EMBL" id="CDW79329.1"/>
    </source>
</evidence>
<feature type="compositionally biased region" description="Basic and acidic residues" evidence="2">
    <location>
        <begin position="449"/>
        <end position="459"/>
    </location>
</feature>
<feature type="region of interest" description="Disordered" evidence="2">
    <location>
        <begin position="431"/>
        <end position="459"/>
    </location>
</feature>
<dbReference type="InParanoid" id="A0A078AAT7"/>
<dbReference type="PANTHER" id="PTHR34649:SF1">
    <property type="entry name" value="CILIA- AND FLAGELLA-ASSOCIATED PROTEIN 99"/>
    <property type="match status" value="1"/>
</dbReference>
<feature type="region of interest" description="Disordered" evidence="2">
    <location>
        <begin position="251"/>
        <end position="276"/>
    </location>
</feature>
<feature type="region of interest" description="Disordered" evidence="2">
    <location>
        <begin position="171"/>
        <end position="209"/>
    </location>
</feature>
<dbReference type="EMBL" id="CCKQ01007900">
    <property type="protein sequence ID" value="CDW79329.1"/>
    <property type="molecule type" value="Genomic_DNA"/>
</dbReference>
<dbReference type="InterPro" id="IPR039341">
    <property type="entry name" value="CFAP99"/>
</dbReference>
<reference evidence="3 4" key="1">
    <citation type="submission" date="2014-06" db="EMBL/GenBank/DDBJ databases">
        <authorList>
            <person name="Swart Estienne"/>
        </authorList>
    </citation>
    <scope>NUCLEOTIDE SEQUENCE [LARGE SCALE GENOMIC DNA]</scope>
    <source>
        <strain evidence="3 4">130c</strain>
    </source>
</reference>
<evidence type="ECO:0000256" key="2">
    <source>
        <dbReference type="SAM" id="MobiDB-lite"/>
    </source>
</evidence>
<feature type="compositionally biased region" description="Basic and acidic residues" evidence="2">
    <location>
        <begin position="251"/>
        <end position="264"/>
    </location>
</feature>
<proteinExistence type="predicted"/>
<evidence type="ECO:0000313" key="4">
    <source>
        <dbReference type="Proteomes" id="UP000039865"/>
    </source>
</evidence>
<keyword evidence="4" id="KW-1185">Reference proteome</keyword>
<feature type="compositionally biased region" description="Basic and acidic residues" evidence="2">
    <location>
        <begin position="431"/>
        <end position="440"/>
    </location>
</feature>
<gene>
    <name evidence="3" type="primary">Contig12427.g622</name>
    <name evidence="3" type="ORF">STYLEM_8316</name>
</gene>
<protein>
    <submittedName>
        <fullName evidence="3">Uncharacterized protein</fullName>
    </submittedName>
</protein>
<feature type="coiled-coil region" evidence="1">
    <location>
        <begin position="356"/>
        <end position="409"/>
    </location>
</feature>
<organism evidence="3 4">
    <name type="scientific">Stylonychia lemnae</name>
    <name type="common">Ciliate</name>
    <dbReference type="NCBI Taxonomy" id="5949"/>
    <lineage>
        <taxon>Eukaryota</taxon>
        <taxon>Sar</taxon>
        <taxon>Alveolata</taxon>
        <taxon>Ciliophora</taxon>
        <taxon>Intramacronucleata</taxon>
        <taxon>Spirotrichea</taxon>
        <taxon>Stichotrichia</taxon>
        <taxon>Sporadotrichida</taxon>
        <taxon>Oxytrichidae</taxon>
        <taxon>Stylonychinae</taxon>
        <taxon>Stylonychia</taxon>
    </lineage>
</organism>
<keyword evidence="1" id="KW-0175">Coiled coil</keyword>
<dbReference type="OrthoDB" id="310506at2759"/>
<feature type="compositionally biased region" description="Polar residues" evidence="2">
    <location>
        <begin position="171"/>
        <end position="195"/>
    </location>
</feature>
<dbReference type="OMA" id="VQDGRYC"/>
<sequence length="822" mass="97639">MKFQELIDCCIDCIKAFNPVYKTIDTHADDYLKEFKDPYEKVFIKQVFYGCIRYQEFLKVFINIFFKKNSGSTNRNDATLFMIFGYLTFFRLEELAIEDYRKLVLSQDSVKMNVFLQFAFNTENLRNHVRDEWMSLYDFSYIDDKIIGGIEKNLPNVSEILRKVEKRATGKTVSTLSMSEDQTKFSETGGLSQMSRGDDNDNRAKKITEQKPFNLTKPKPKVIPQPEALPREIKSNPVPKNLFKKTLADIEKEKEDRRKQKVDAVRQQYEGPDAKKKRFELKSEARPNKFEQVKKQVLEERDKELQFNAHRAREMPDFNKKEAAVKLTSAAVLREGFALKKKEEEDIKIMKDFEMNLRDEKEYERWKREMAEKEEIERIEHFQKKKIEMELAREEAIEAQKRKEKENQLLVMKMKEEMEIKFIERDDQKREEMGKKKEVIEQVQSQKDNAIKEQERVKEDNRKIRDEVNRELTEALQRKKDEEAVEMRKKEELIRQIRELERIPIVRTKGFDPTETSGVGLLEEMSIAELRERLEFNKMKDEQETNQRREENLKFKEDQAKKLMDEANKIYEARENRKNNNQNKKEEKQKQKDNYDAKMKAAREKGLQEVYDKISQKKKEKKQEEDRLAKELKEIKLQRQYLNANRAMVEEKAWKELEAGAERKVRNGQNQKLIDQCNLNEIKVKDETIRATNAKNTVLSKLDVDRQFQDKLQSQKKENEIVHKGILEYKSEKHENQREFETQLKVNNQKRNPFNAKINQQSLANATKVREKKLRNQFYGGDTNQQDDNMFAYDYEDMGGGMDMLDDAGAGADIESKLMGEH</sequence>
<name>A0A078AAT7_STYLE</name>
<accession>A0A078AAT7</accession>
<feature type="region of interest" description="Disordered" evidence="2">
    <location>
        <begin position="538"/>
        <end position="597"/>
    </location>
</feature>
<evidence type="ECO:0000256" key="1">
    <source>
        <dbReference type="SAM" id="Coils"/>
    </source>
</evidence>
<dbReference type="PANTHER" id="PTHR34649">
    <property type="entry name" value="CILIA- AND FLAGELLA-ASSOCIATED PROTEIN 99"/>
    <property type="match status" value="1"/>
</dbReference>
<dbReference type="Proteomes" id="UP000039865">
    <property type="component" value="Unassembled WGS sequence"/>
</dbReference>
<dbReference type="AlphaFoldDB" id="A0A078AAT7"/>